<keyword evidence="2" id="KW-1185">Reference proteome</keyword>
<name>A0ACB8R5A7_9AGAM</name>
<accession>A0ACB8R5A7</accession>
<evidence type="ECO:0000313" key="2">
    <source>
        <dbReference type="Proteomes" id="UP000814033"/>
    </source>
</evidence>
<proteinExistence type="predicted"/>
<sequence>MPEAQDRTTEDGGSKHETGARSQKSVILLADQSDVPLVSGNTRLLRDVADLHNDVDSLREQLRDAEDDMHRARHRKVSPPSPDAHAAPSTPLADRLLKVPLADRMAPATGQTLLTPGEDGSTRHTFLPAHTLQSDQARFNISHGLPPPLGHTPVGGRDTYLADTDPATIAAVDSLFARARQAPASPAATKARYFMHRISLTPTEFHTAAIKHVIATWTTGTAVEHAPQETTDNGQHTAPPSKKRGSDKARPSAQQSPHTWRHWLVTHPDARYLRQHTRGVGTSDDFPMRNVRGYVAALRLAPPRGKARSSYMLSAAAIFGIPQAYREALERSGEEVASTRHDTPMAVDYDPTREEVVTHLACNGVTLAEADDYWAWGQEFISTYVSDVLPSAKHPARVAYDNMNTTPHLLPTLGGFPDDHEATFNIARDPLPPLDLGELTGHIVDGPADGPVDAPSPRF</sequence>
<reference evidence="1" key="1">
    <citation type="submission" date="2021-02" db="EMBL/GenBank/DDBJ databases">
        <authorList>
            <consortium name="DOE Joint Genome Institute"/>
            <person name="Ahrendt S."/>
            <person name="Looney B.P."/>
            <person name="Miyauchi S."/>
            <person name="Morin E."/>
            <person name="Drula E."/>
            <person name="Courty P.E."/>
            <person name="Chicoki N."/>
            <person name="Fauchery L."/>
            <person name="Kohler A."/>
            <person name="Kuo A."/>
            <person name="Labutti K."/>
            <person name="Pangilinan J."/>
            <person name="Lipzen A."/>
            <person name="Riley R."/>
            <person name="Andreopoulos W."/>
            <person name="He G."/>
            <person name="Johnson J."/>
            <person name="Barry K.W."/>
            <person name="Grigoriev I.V."/>
            <person name="Nagy L."/>
            <person name="Hibbett D."/>
            <person name="Henrissat B."/>
            <person name="Matheny P.B."/>
            <person name="Labbe J."/>
            <person name="Martin F."/>
        </authorList>
    </citation>
    <scope>NUCLEOTIDE SEQUENCE</scope>
    <source>
        <strain evidence="1">FP105234-sp</strain>
    </source>
</reference>
<protein>
    <submittedName>
        <fullName evidence="1">Uncharacterized protein</fullName>
    </submittedName>
</protein>
<comment type="caution">
    <text evidence="1">The sequence shown here is derived from an EMBL/GenBank/DDBJ whole genome shotgun (WGS) entry which is preliminary data.</text>
</comment>
<evidence type="ECO:0000313" key="1">
    <source>
        <dbReference type="EMBL" id="KAI0039077.1"/>
    </source>
</evidence>
<gene>
    <name evidence="1" type="ORF">FA95DRAFT_1612867</name>
</gene>
<dbReference type="Proteomes" id="UP000814033">
    <property type="component" value="Unassembled WGS sequence"/>
</dbReference>
<dbReference type="EMBL" id="MU276360">
    <property type="protein sequence ID" value="KAI0039077.1"/>
    <property type="molecule type" value="Genomic_DNA"/>
</dbReference>
<reference evidence="1" key="2">
    <citation type="journal article" date="2022" name="New Phytol.">
        <title>Evolutionary transition to the ectomycorrhizal habit in the genomes of a hyperdiverse lineage of mushroom-forming fungi.</title>
        <authorList>
            <person name="Looney B."/>
            <person name="Miyauchi S."/>
            <person name="Morin E."/>
            <person name="Drula E."/>
            <person name="Courty P.E."/>
            <person name="Kohler A."/>
            <person name="Kuo A."/>
            <person name="LaButti K."/>
            <person name="Pangilinan J."/>
            <person name="Lipzen A."/>
            <person name="Riley R."/>
            <person name="Andreopoulos W."/>
            <person name="He G."/>
            <person name="Johnson J."/>
            <person name="Nolan M."/>
            <person name="Tritt A."/>
            <person name="Barry K.W."/>
            <person name="Grigoriev I.V."/>
            <person name="Nagy L.G."/>
            <person name="Hibbett D."/>
            <person name="Henrissat B."/>
            <person name="Matheny P.B."/>
            <person name="Labbe J."/>
            <person name="Martin F.M."/>
        </authorList>
    </citation>
    <scope>NUCLEOTIDE SEQUENCE</scope>
    <source>
        <strain evidence="1">FP105234-sp</strain>
    </source>
</reference>
<organism evidence="1 2">
    <name type="scientific">Auriscalpium vulgare</name>
    <dbReference type="NCBI Taxonomy" id="40419"/>
    <lineage>
        <taxon>Eukaryota</taxon>
        <taxon>Fungi</taxon>
        <taxon>Dikarya</taxon>
        <taxon>Basidiomycota</taxon>
        <taxon>Agaricomycotina</taxon>
        <taxon>Agaricomycetes</taxon>
        <taxon>Russulales</taxon>
        <taxon>Auriscalpiaceae</taxon>
        <taxon>Auriscalpium</taxon>
    </lineage>
</organism>